<keyword evidence="1" id="KW-1133">Transmembrane helix</keyword>
<feature type="transmembrane region" description="Helical" evidence="1">
    <location>
        <begin position="195"/>
        <end position="219"/>
    </location>
</feature>
<name>A0A7E4VIE0_PANRE</name>
<evidence type="ECO:0000313" key="2">
    <source>
        <dbReference type="Proteomes" id="UP000492821"/>
    </source>
</evidence>
<dbReference type="InterPro" id="IPR019429">
    <property type="entry name" value="7TM_GPCR_serpentine_rcpt_Sri"/>
</dbReference>
<protein>
    <submittedName>
        <fullName evidence="3">G protein-coupled receptor</fullName>
    </submittedName>
</protein>
<reference evidence="3" key="2">
    <citation type="submission" date="2020-10" db="UniProtKB">
        <authorList>
            <consortium name="WormBaseParasite"/>
        </authorList>
    </citation>
    <scope>IDENTIFICATION</scope>
</reference>
<dbReference type="AlphaFoldDB" id="A0A7E4VIE0"/>
<proteinExistence type="predicted"/>
<feature type="transmembrane region" description="Helical" evidence="1">
    <location>
        <begin position="139"/>
        <end position="158"/>
    </location>
</feature>
<feature type="transmembrane region" description="Helical" evidence="1">
    <location>
        <begin position="240"/>
        <end position="267"/>
    </location>
</feature>
<keyword evidence="1" id="KW-0812">Transmembrane</keyword>
<dbReference type="PANTHER" id="PTHR45830:SF15">
    <property type="entry name" value="SERPENTINE RECEPTOR, CLASS I"/>
    <property type="match status" value="1"/>
</dbReference>
<keyword evidence="1" id="KW-0472">Membrane</keyword>
<dbReference type="WBParaSite" id="Pan_g21280.t1">
    <property type="protein sequence ID" value="Pan_g21280.t1"/>
    <property type="gene ID" value="Pan_g21280"/>
</dbReference>
<feature type="transmembrane region" description="Helical" evidence="1">
    <location>
        <begin position="16"/>
        <end position="36"/>
    </location>
</feature>
<organism evidence="2 3">
    <name type="scientific">Panagrellus redivivus</name>
    <name type="common">Microworm</name>
    <dbReference type="NCBI Taxonomy" id="6233"/>
    <lineage>
        <taxon>Eukaryota</taxon>
        <taxon>Metazoa</taxon>
        <taxon>Ecdysozoa</taxon>
        <taxon>Nematoda</taxon>
        <taxon>Chromadorea</taxon>
        <taxon>Rhabditida</taxon>
        <taxon>Tylenchina</taxon>
        <taxon>Panagrolaimomorpha</taxon>
        <taxon>Panagrolaimoidea</taxon>
        <taxon>Panagrolaimidae</taxon>
        <taxon>Panagrellus</taxon>
    </lineage>
</organism>
<sequence>MSATVTQDDFIPYSNFMHINTFLVSSIGAFTFYLILFHSTKEMSYYKYYMLSFTFSAIIFDLHVSFIFSPLPIFPLPALCCTSVFFINSTWRQEIVNFVIMHFFLSYLGISILIILLYRYQSLKGNLSFFHSKRGVIILALWIILYPLPSVISLYFALGGEEETLAYVKANYPETYDLYANHACYTLINPVGMTVYATTAACEILFVCIVGPYGVFKVYRLLYEKKIKFSAKTYELHRQLIHSLVVLAVVHAFFLAVPTITAFIMIINSFGNLREKYSVKSISLFILISNDGSVTIENVKDGVEEPQIKNALKKWADKVVIK</sequence>
<evidence type="ECO:0000256" key="1">
    <source>
        <dbReference type="SAM" id="Phobius"/>
    </source>
</evidence>
<reference evidence="2" key="1">
    <citation type="journal article" date="2013" name="Genetics">
        <title>The draft genome and transcriptome of Panagrellus redivivus are shaped by the harsh demands of a free-living lifestyle.</title>
        <authorList>
            <person name="Srinivasan J."/>
            <person name="Dillman A.R."/>
            <person name="Macchietto M.G."/>
            <person name="Heikkinen L."/>
            <person name="Lakso M."/>
            <person name="Fracchia K.M."/>
            <person name="Antoshechkin I."/>
            <person name="Mortazavi A."/>
            <person name="Wong G."/>
            <person name="Sternberg P.W."/>
        </authorList>
    </citation>
    <scope>NUCLEOTIDE SEQUENCE [LARGE SCALE GENOMIC DNA]</scope>
    <source>
        <strain evidence="2">MT8872</strain>
    </source>
</reference>
<keyword evidence="2" id="KW-1185">Reference proteome</keyword>
<dbReference type="Pfam" id="PF10327">
    <property type="entry name" value="7TM_GPCR_Sri"/>
    <property type="match status" value="1"/>
</dbReference>
<dbReference type="Proteomes" id="UP000492821">
    <property type="component" value="Unassembled WGS sequence"/>
</dbReference>
<feature type="transmembrane region" description="Helical" evidence="1">
    <location>
        <begin position="95"/>
        <end position="118"/>
    </location>
</feature>
<evidence type="ECO:0000313" key="3">
    <source>
        <dbReference type="WBParaSite" id="Pan_g21280.t1"/>
    </source>
</evidence>
<dbReference type="PANTHER" id="PTHR45830">
    <property type="entry name" value="SERPENTINE RECEPTOR, CLASS I"/>
    <property type="match status" value="1"/>
</dbReference>
<accession>A0A7E4VIE0</accession>
<feature type="transmembrane region" description="Helical" evidence="1">
    <location>
        <begin position="48"/>
        <end position="68"/>
    </location>
</feature>